<reference evidence="1" key="1">
    <citation type="submission" date="2015-04" db="UniProtKB">
        <authorList>
            <consortium name="EnsemblPlants"/>
        </authorList>
    </citation>
    <scope>IDENTIFICATION</scope>
</reference>
<dbReference type="EnsemblPlants" id="OMERI02G26330.3">
    <property type="protein sequence ID" value="OMERI02G26330.3"/>
    <property type="gene ID" value="OMERI02G26330"/>
</dbReference>
<evidence type="ECO:0000313" key="2">
    <source>
        <dbReference type="Proteomes" id="UP000008021"/>
    </source>
</evidence>
<reference evidence="1" key="2">
    <citation type="submission" date="2018-05" db="EMBL/GenBank/DDBJ databases">
        <title>OmerRS3 (Oryza meridionalis Reference Sequence Version 3).</title>
        <authorList>
            <person name="Zhang J."/>
            <person name="Kudrna D."/>
            <person name="Lee S."/>
            <person name="Talag J."/>
            <person name="Welchert J."/>
            <person name="Wing R.A."/>
        </authorList>
    </citation>
    <scope>NUCLEOTIDE SEQUENCE [LARGE SCALE GENOMIC DNA]</scope>
    <source>
        <strain evidence="1">cv. OR44</strain>
    </source>
</reference>
<dbReference type="HOGENOM" id="CLU_2337160_0_0_1"/>
<sequence>MKMRTIDGGRARCKEGRVVRWGPASHRAHATTTTCYVPYGSAAHGRFGGVFGLATRDLGGAEAKGSSKLKLGSKAVIDTVNGLPEYSNNAFTMQAAAD</sequence>
<accession>A0A0E0CPI5</accession>
<organism evidence="1">
    <name type="scientific">Oryza meridionalis</name>
    <dbReference type="NCBI Taxonomy" id="40149"/>
    <lineage>
        <taxon>Eukaryota</taxon>
        <taxon>Viridiplantae</taxon>
        <taxon>Streptophyta</taxon>
        <taxon>Embryophyta</taxon>
        <taxon>Tracheophyta</taxon>
        <taxon>Spermatophyta</taxon>
        <taxon>Magnoliopsida</taxon>
        <taxon>Liliopsida</taxon>
        <taxon>Poales</taxon>
        <taxon>Poaceae</taxon>
        <taxon>BOP clade</taxon>
        <taxon>Oryzoideae</taxon>
        <taxon>Oryzeae</taxon>
        <taxon>Oryzinae</taxon>
        <taxon>Oryza</taxon>
    </lineage>
</organism>
<dbReference type="AlphaFoldDB" id="A0A0E0CPI5"/>
<dbReference type="Gramene" id="OMERI02G26330.3">
    <property type="protein sequence ID" value="OMERI02G26330.3"/>
    <property type="gene ID" value="OMERI02G26330"/>
</dbReference>
<keyword evidence="2" id="KW-1185">Reference proteome</keyword>
<name>A0A0E0CPI5_9ORYZ</name>
<protein>
    <submittedName>
        <fullName evidence="1">Uncharacterized protein</fullName>
    </submittedName>
</protein>
<evidence type="ECO:0000313" key="1">
    <source>
        <dbReference type="EnsemblPlants" id="OMERI02G26330.3"/>
    </source>
</evidence>
<dbReference type="Proteomes" id="UP000008021">
    <property type="component" value="Chromosome 2"/>
</dbReference>
<proteinExistence type="predicted"/>